<dbReference type="RefSeq" id="WP_394822403.1">
    <property type="nucleotide sequence ID" value="NZ_CP089984.1"/>
</dbReference>
<dbReference type="Gene3D" id="2.60.40.10">
    <property type="entry name" value="Immunoglobulins"/>
    <property type="match status" value="1"/>
</dbReference>
<evidence type="ECO:0000256" key="1">
    <source>
        <dbReference type="SAM" id="SignalP"/>
    </source>
</evidence>
<evidence type="ECO:0000313" key="4">
    <source>
        <dbReference type="Proteomes" id="UP001370348"/>
    </source>
</evidence>
<protein>
    <recommendedName>
        <fullName evidence="2">PKD/Chitinase domain-containing protein</fullName>
    </recommendedName>
</protein>
<keyword evidence="1" id="KW-0732">Signal</keyword>
<evidence type="ECO:0000313" key="3">
    <source>
        <dbReference type="EMBL" id="WXB12783.1"/>
    </source>
</evidence>
<keyword evidence="4" id="KW-1185">Reference proteome</keyword>
<sequence length="339" mass="34705">MNTRLTIFAIRRLATTAGALVAFASAGCAQHEQPADEKFGKVGIVASAVTPRESITSLVIASGTATANLSYDSGKGKYTGAIVLPVGQQTITAKAYAGAQQVGFGTANVIIEANKTATLSLRMLDTTGAQPHVDAGPYIVAISSSSTEPVTGQPITLTANALDAEGDTLSYAWTSDCGGTFGSASAAITTWQTAATGPCKITATVTSKDLTDAESLDLVVFEPNAAKGAAAVDVDYVPNPIVTSIYLNSTPPCSVATYSFNSMCPAPVAKAPFYVGIGLVTYTGHTVSLTDDCGGTVEEQSLGYYQYQPGTGLCTLTAKVTDAYGLSSSLSASVYVKQP</sequence>
<reference evidence="3 4" key="1">
    <citation type="submission" date="2021-12" db="EMBL/GenBank/DDBJ databases">
        <title>Discovery of the Pendulisporaceae a myxobacterial family with distinct sporulation behavior and unique specialized metabolism.</title>
        <authorList>
            <person name="Garcia R."/>
            <person name="Popoff A."/>
            <person name="Bader C.D."/>
            <person name="Loehr J."/>
            <person name="Walesch S."/>
            <person name="Walt C."/>
            <person name="Boldt J."/>
            <person name="Bunk B."/>
            <person name="Haeckl F.J.F.P.J."/>
            <person name="Gunesch A.P."/>
            <person name="Birkelbach J."/>
            <person name="Nuebel U."/>
            <person name="Pietschmann T."/>
            <person name="Bach T."/>
            <person name="Mueller R."/>
        </authorList>
    </citation>
    <scope>NUCLEOTIDE SEQUENCE [LARGE SCALE GENOMIC DNA]</scope>
    <source>
        <strain evidence="3 4">MSr11954</strain>
    </source>
</reference>
<accession>A0ABZ2LPG6</accession>
<feature type="chain" id="PRO_5047511267" description="PKD/Chitinase domain-containing protein" evidence="1">
    <location>
        <begin position="25"/>
        <end position="339"/>
    </location>
</feature>
<dbReference type="InterPro" id="IPR013783">
    <property type="entry name" value="Ig-like_fold"/>
</dbReference>
<dbReference type="PROSITE" id="PS51257">
    <property type="entry name" value="PROKAR_LIPOPROTEIN"/>
    <property type="match status" value="1"/>
</dbReference>
<feature type="domain" description="PKD/Chitinase" evidence="2">
    <location>
        <begin position="139"/>
        <end position="223"/>
    </location>
</feature>
<evidence type="ECO:0000259" key="2">
    <source>
        <dbReference type="SMART" id="SM00089"/>
    </source>
</evidence>
<gene>
    <name evidence="3" type="ORF">LZC94_33650</name>
</gene>
<dbReference type="Proteomes" id="UP001370348">
    <property type="component" value="Chromosome"/>
</dbReference>
<organism evidence="3 4">
    <name type="scientific">Pendulispora albinea</name>
    <dbReference type="NCBI Taxonomy" id="2741071"/>
    <lineage>
        <taxon>Bacteria</taxon>
        <taxon>Pseudomonadati</taxon>
        <taxon>Myxococcota</taxon>
        <taxon>Myxococcia</taxon>
        <taxon>Myxococcales</taxon>
        <taxon>Sorangiineae</taxon>
        <taxon>Pendulisporaceae</taxon>
        <taxon>Pendulispora</taxon>
    </lineage>
</organism>
<proteinExistence type="predicted"/>
<feature type="signal peptide" evidence="1">
    <location>
        <begin position="1"/>
        <end position="24"/>
    </location>
</feature>
<dbReference type="InterPro" id="IPR022409">
    <property type="entry name" value="PKD/Chitinase_dom"/>
</dbReference>
<name>A0ABZ2LPG6_9BACT</name>
<dbReference type="SMART" id="SM00089">
    <property type="entry name" value="PKD"/>
    <property type="match status" value="1"/>
</dbReference>
<dbReference type="EMBL" id="CP089984">
    <property type="protein sequence ID" value="WXB12783.1"/>
    <property type="molecule type" value="Genomic_DNA"/>
</dbReference>